<sequence length="177" mass="19134">MMKTLSENNFVEYNVRLSNFSGRKNGLNDGGCTCAGDVAKAFGAGADFVMAGGMFSGHDQCDGDVIEKNGKKYKLFYGMSSSTAMEKHAGGIAEYRSSEGKTVEVPYKGNVECTVLDILGGLRSACTYTGADDWGLIGFSDDCTGDFAACNQVHEKSRAGENFYHNLSYIPRFVNYL</sequence>
<evidence type="ECO:0000256" key="1">
    <source>
        <dbReference type="ARBA" id="ARBA00012678"/>
    </source>
</evidence>
<organism evidence="6 7">
    <name type="scientific">Brassicogethes aeneus</name>
    <name type="common">Rape pollen beetle</name>
    <name type="synonym">Meligethes aeneus</name>
    <dbReference type="NCBI Taxonomy" id="1431903"/>
    <lineage>
        <taxon>Eukaryota</taxon>
        <taxon>Metazoa</taxon>
        <taxon>Ecdysozoa</taxon>
        <taxon>Arthropoda</taxon>
        <taxon>Hexapoda</taxon>
        <taxon>Insecta</taxon>
        <taxon>Pterygota</taxon>
        <taxon>Neoptera</taxon>
        <taxon>Endopterygota</taxon>
        <taxon>Coleoptera</taxon>
        <taxon>Polyphaga</taxon>
        <taxon>Cucujiformia</taxon>
        <taxon>Nitidulidae</taxon>
        <taxon>Meligethinae</taxon>
        <taxon>Brassicogethes</taxon>
    </lineage>
</organism>
<evidence type="ECO:0000313" key="7">
    <source>
        <dbReference type="Proteomes" id="UP001154078"/>
    </source>
</evidence>
<dbReference type="EC" id="1.7.1.7" evidence="1"/>
<dbReference type="Gene3D" id="3.20.20.70">
    <property type="entry name" value="Aldolase class I"/>
    <property type="match status" value="1"/>
</dbReference>
<evidence type="ECO:0000256" key="2">
    <source>
        <dbReference type="ARBA" id="ARBA00015800"/>
    </source>
</evidence>
<dbReference type="InterPro" id="IPR001093">
    <property type="entry name" value="IMP_DH_GMPRt"/>
</dbReference>
<dbReference type="SMART" id="SM01240">
    <property type="entry name" value="IMPDH"/>
    <property type="match status" value="1"/>
</dbReference>
<reference evidence="6" key="1">
    <citation type="submission" date="2021-12" db="EMBL/GenBank/DDBJ databases">
        <authorList>
            <person name="King R."/>
        </authorList>
    </citation>
    <scope>NUCLEOTIDE SEQUENCE</scope>
</reference>
<name>A0A9P0FDA7_BRAAE</name>
<gene>
    <name evidence="6" type="ORF">MELIAE_LOCUS3837</name>
</gene>
<proteinExistence type="predicted"/>
<dbReference type="Proteomes" id="UP001154078">
    <property type="component" value="Chromosome 2"/>
</dbReference>
<protein>
    <recommendedName>
        <fullName evidence="2">GMP reductase</fullName>
        <ecNumber evidence="1">1.7.1.7</ecNumber>
    </recommendedName>
</protein>
<keyword evidence="7" id="KW-1185">Reference proteome</keyword>
<dbReference type="AlphaFoldDB" id="A0A9P0FDA7"/>
<dbReference type="Pfam" id="PF00478">
    <property type="entry name" value="IMPDH"/>
    <property type="match status" value="1"/>
</dbReference>
<dbReference type="InterPro" id="IPR013785">
    <property type="entry name" value="Aldolase_TIM"/>
</dbReference>
<dbReference type="SUPFAM" id="SSF51412">
    <property type="entry name" value="Inosine monophosphate dehydrogenase (IMPDH)"/>
    <property type="match status" value="1"/>
</dbReference>
<dbReference type="GO" id="GO:0003920">
    <property type="term" value="F:GMP reductase activity"/>
    <property type="evidence" value="ECO:0007669"/>
    <property type="project" value="UniProtKB-EC"/>
</dbReference>
<feature type="domain" description="IMP dehydrogenase/GMP reductase" evidence="5">
    <location>
        <begin position="28"/>
        <end position="133"/>
    </location>
</feature>
<evidence type="ECO:0000313" key="6">
    <source>
        <dbReference type="EMBL" id="CAH0551167.1"/>
    </source>
</evidence>
<evidence type="ECO:0000256" key="3">
    <source>
        <dbReference type="ARBA" id="ARBA00022857"/>
    </source>
</evidence>
<dbReference type="PANTHER" id="PTHR43170:SF5">
    <property type="entry name" value="GMP REDUCTASE"/>
    <property type="match status" value="1"/>
</dbReference>
<keyword evidence="3" id="KW-0521">NADP</keyword>
<dbReference type="EMBL" id="OV121133">
    <property type="protein sequence ID" value="CAH0551167.1"/>
    <property type="molecule type" value="Genomic_DNA"/>
</dbReference>
<keyword evidence="4" id="KW-0560">Oxidoreductase</keyword>
<dbReference type="InterPro" id="IPR050139">
    <property type="entry name" value="GMP_reductase"/>
</dbReference>
<evidence type="ECO:0000259" key="5">
    <source>
        <dbReference type="Pfam" id="PF00478"/>
    </source>
</evidence>
<dbReference type="OrthoDB" id="418595at2759"/>
<evidence type="ECO:0000256" key="4">
    <source>
        <dbReference type="ARBA" id="ARBA00023002"/>
    </source>
</evidence>
<accession>A0A9P0FDA7</accession>
<dbReference type="PANTHER" id="PTHR43170">
    <property type="entry name" value="GMP REDUCTASE"/>
    <property type="match status" value="1"/>
</dbReference>